<dbReference type="EMBL" id="BAABCN010000006">
    <property type="protein sequence ID" value="GAA3879664.1"/>
    <property type="molecule type" value="Genomic_DNA"/>
</dbReference>
<proteinExistence type="predicted"/>
<dbReference type="RefSeq" id="WP_345066380.1">
    <property type="nucleotide sequence ID" value="NZ_BAABCN010000006.1"/>
</dbReference>
<protein>
    <recommendedName>
        <fullName evidence="3">DUF222 domain-containing protein</fullName>
    </recommendedName>
</protein>
<keyword evidence="2" id="KW-1185">Reference proteome</keyword>
<accession>A0ABP7KJ77</accession>
<sequence>MVDTPVNSRRENMSDDALIAATGKPWAEWFAILDAAGATALTHPQIAGVLQSEHAVAPWWCQMVTVGFEQARGMRLPGQRADGTFEVGASITLPVAQQEALDAVIDAVSAGLGEPPIRVSRDVKFITAKWMTGEKSSLLATANPAVGDKTSVSLTH</sequence>
<evidence type="ECO:0008006" key="3">
    <source>
        <dbReference type="Google" id="ProtNLM"/>
    </source>
</evidence>
<comment type="caution">
    <text evidence="1">The sequence shown here is derived from an EMBL/GenBank/DDBJ whole genome shotgun (WGS) entry which is preliminary data.</text>
</comment>
<gene>
    <name evidence="1" type="ORF">GCM10022381_22420</name>
</gene>
<dbReference type="Proteomes" id="UP001501803">
    <property type="component" value="Unassembled WGS sequence"/>
</dbReference>
<evidence type="ECO:0000313" key="2">
    <source>
        <dbReference type="Proteomes" id="UP001501803"/>
    </source>
</evidence>
<evidence type="ECO:0000313" key="1">
    <source>
        <dbReference type="EMBL" id="GAA3879664.1"/>
    </source>
</evidence>
<reference evidence="2" key="1">
    <citation type="journal article" date="2019" name="Int. J. Syst. Evol. Microbiol.">
        <title>The Global Catalogue of Microorganisms (GCM) 10K type strain sequencing project: providing services to taxonomists for standard genome sequencing and annotation.</title>
        <authorList>
            <consortium name="The Broad Institute Genomics Platform"/>
            <consortium name="The Broad Institute Genome Sequencing Center for Infectious Disease"/>
            <person name="Wu L."/>
            <person name="Ma J."/>
        </authorList>
    </citation>
    <scope>NUCLEOTIDE SEQUENCE [LARGE SCALE GENOMIC DNA]</scope>
    <source>
        <strain evidence="2">JCM 17021</strain>
    </source>
</reference>
<name>A0ABP7KJ77_9MICO</name>
<organism evidence="1 2">
    <name type="scientific">Leifsonia kafniensis</name>
    <dbReference type="NCBI Taxonomy" id="475957"/>
    <lineage>
        <taxon>Bacteria</taxon>
        <taxon>Bacillati</taxon>
        <taxon>Actinomycetota</taxon>
        <taxon>Actinomycetes</taxon>
        <taxon>Micrococcales</taxon>
        <taxon>Microbacteriaceae</taxon>
        <taxon>Leifsonia</taxon>
    </lineage>
</organism>